<evidence type="ECO:0000256" key="4">
    <source>
        <dbReference type="ARBA" id="ARBA00023136"/>
    </source>
</evidence>
<sequence>MSNQPDGLSRILDGPVETSPNGVYHLDNPPNRNVLGLVTASLCIAIATAVVILRVYPRLFCSMKIRIEDVLGLIGYATFLGTFINVVLSSQTPGLWVHSWNIRVRNLEPLIKKQLAFDTCYGLTMIFVKAAVLVEWAHRFVPCGRNLFYWACYAVLFINGLLFVADITAKWMACSPRHKIWRPWEAGRCFDWKKMEETVSVLNLFFNLVILLLPQRIVWKQHSTQSHKLCVSLVFFTGLSACACAAGRVYTTFSMRYDNDASYHSTSAQLCGLAEGTCILMVFCLGAASNVFQGEKQLISDTSSRASQRSGASLFRRIRALPQADREAARIKPNGQFDGIIKTKEFFTHETPNTDDAALFEDQHPWIQELPRISPPPRAW</sequence>
<keyword evidence="2 6" id="KW-0812">Transmembrane</keyword>
<evidence type="ECO:0000256" key="3">
    <source>
        <dbReference type="ARBA" id="ARBA00022989"/>
    </source>
</evidence>
<reference evidence="8 9" key="1">
    <citation type="submission" date="2023-01" db="EMBL/GenBank/DDBJ databases">
        <title>Analysis of 21 Apiospora genomes using comparative genomics revels a genus with tremendous synthesis potential of carbohydrate active enzymes and secondary metabolites.</title>
        <authorList>
            <person name="Sorensen T."/>
        </authorList>
    </citation>
    <scope>NUCLEOTIDE SEQUENCE [LARGE SCALE GENOMIC DNA]</scope>
    <source>
        <strain evidence="8 9">CBS 83171</strain>
    </source>
</reference>
<accession>A0ABR1V0P5</accession>
<dbReference type="Pfam" id="PF20684">
    <property type="entry name" value="Fung_rhodopsin"/>
    <property type="match status" value="1"/>
</dbReference>
<feature type="transmembrane region" description="Helical" evidence="6">
    <location>
        <begin position="201"/>
        <end position="219"/>
    </location>
</feature>
<feature type="domain" description="Rhodopsin" evidence="7">
    <location>
        <begin position="53"/>
        <end position="292"/>
    </location>
</feature>
<dbReference type="InterPro" id="IPR052337">
    <property type="entry name" value="SAT4-like"/>
</dbReference>
<dbReference type="PANTHER" id="PTHR33048:SF158">
    <property type="entry name" value="MEMBRANE PROTEIN PTH11-LIKE, PUTATIVE-RELATED"/>
    <property type="match status" value="1"/>
</dbReference>
<keyword evidence="3 6" id="KW-1133">Transmembrane helix</keyword>
<gene>
    <name evidence="8" type="ORF">PG996_008528</name>
</gene>
<dbReference type="PANTHER" id="PTHR33048">
    <property type="entry name" value="PTH11-LIKE INTEGRAL MEMBRANE PROTEIN (AFU_ORTHOLOGUE AFUA_5G11245)"/>
    <property type="match status" value="1"/>
</dbReference>
<keyword evidence="4 6" id="KW-0472">Membrane</keyword>
<protein>
    <recommendedName>
        <fullName evidence="7">Rhodopsin domain-containing protein</fullName>
    </recommendedName>
</protein>
<evidence type="ECO:0000256" key="2">
    <source>
        <dbReference type="ARBA" id="ARBA00022692"/>
    </source>
</evidence>
<feature type="transmembrane region" description="Helical" evidence="6">
    <location>
        <begin position="146"/>
        <end position="165"/>
    </location>
</feature>
<feature type="transmembrane region" description="Helical" evidence="6">
    <location>
        <begin position="273"/>
        <end position="292"/>
    </location>
</feature>
<evidence type="ECO:0000313" key="9">
    <source>
        <dbReference type="Proteomes" id="UP001446871"/>
    </source>
</evidence>
<comment type="caution">
    <text evidence="8">The sequence shown here is derived from an EMBL/GenBank/DDBJ whole genome shotgun (WGS) entry which is preliminary data.</text>
</comment>
<evidence type="ECO:0000256" key="1">
    <source>
        <dbReference type="ARBA" id="ARBA00004141"/>
    </source>
</evidence>
<feature type="transmembrane region" description="Helical" evidence="6">
    <location>
        <begin position="34"/>
        <end position="57"/>
    </location>
</feature>
<comment type="subcellular location">
    <subcellularLocation>
        <location evidence="1">Membrane</location>
        <topology evidence="1">Multi-pass membrane protein</topology>
    </subcellularLocation>
</comment>
<evidence type="ECO:0000256" key="5">
    <source>
        <dbReference type="ARBA" id="ARBA00038359"/>
    </source>
</evidence>
<evidence type="ECO:0000259" key="7">
    <source>
        <dbReference type="Pfam" id="PF20684"/>
    </source>
</evidence>
<organism evidence="8 9">
    <name type="scientific">Apiospora saccharicola</name>
    <dbReference type="NCBI Taxonomy" id="335842"/>
    <lineage>
        <taxon>Eukaryota</taxon>
        <taxon>Fungi</taxon>
        <taxon>Dikarya</taxon>
        <taxon>Ascomycota</taxon>
        <taxon>Pezizomycotina</taxon>
        <taxon>Sordariomycetes</taxon>
        <taxon>Xylariomycetidae</taxon>
        <taxon>Amphisphaeriales</taxon>
        <taxon>Apiosporaceae</taxon>
        <taxon>Apiospora</taxon>
    </lineage>
</organism>
<proteinExistence type="inferred from homology"/>
<name>A0ABR1V0P5_9PEZI</name>
<feature type="transmembrane region" description="Helical" evidence="6">
    <location>
        <begin position="115"/>
        <end position="134"/>
    </location>
</feature>
<evidence type="ECO:0000313" key="8">
    <source>
        <dbReference type="EMBL" id="KAK8063876.1"/>
    </source>
</evidence>
<dbReference type="EMBL" id="JAQQWM010000005">
    <property type="protein sequence ID" value="KAK8063876.1"/>
    <property type="molecule type" value="Genomic_DNA"/>
</dbReference>
<dbReference type="InterPro" id="IPR049326">
    <property type="entry name" value="Rhodopsin_dom_fungi"/>
</dbReference>
<evidence type="ECO:0000256" key="6">
    <source>
        <dbReference type="SAM" id="Phobius"/>
    </source>
</evidence>
<comment type="similarity">
    <text evidence="5">Belongs to the SAT4 family.</text>
</comment>
<feature type="transmembrane region" description="Helical" evidence="6">
    <location>
        <begin position="69"/>
        <end position="88"/>
    </location>
</feature>
<keyword evidence="9" id="KW-1185">Reference proteome</keyword>
<feature type="transmembrane region" description="Helical" evidence="6">
    <location>
        <begin position="231"/>
        <end position="253"/>
    </location>
</feature>
<dbReference type="Proteomes" id="UP001446871">
    <property type="component" value="Unassembled WGS sequence"/>
</dbReference>